<dbReference type="HOGENOM" id="CLU_2025655_0_0_9"/>
<dbReference type="PROSITE" id="PS50943">
    <property type="entry name" value="HTH_CROC1"/>
    <property type="match status" value="1"/>
</dbReference>
<dbReference type="GO" id="GO:0003677">
    <property type="term" value="F:DNA binding"/>
    <property type="evidence" value="ECO:0007669"/>
    <property type="project" value="InterPro"/>
</dbReference>
<dbReference type="CDD" id="cd00093">
    <property type="entry name" value="HTH_XRE"/>
    <property type="match status" value="1"/>
</dbReference>
<evidence type="ECO:0000313" key="2">
    <source>
        <dbReference type="EMBL" id="ADL07336.1"/>
    </source>
</evidence>
<dbReference type="KEGG" id="toc:Toce_0563"/>
<dbReference type="InterPro" id="IPR001387">
    <property type="entry name" value="Cro/C1-type_HTH"/>
</dbReference>
<dbReference type="Proteomes" id="UP000000272">
    <property type="component" value="Chromosome"/>
</dbReference>
<evidence type="ECO:0000259" key="1">
    <source>
        <dbReference type="PROSITE" id="PS50943"/>
    </source>
</evidence>
<feature type="domain" description="HTH cro/C1-type" evidence="1">
    <location>
        <begin position="32"/>
        <end position="66"/>
    </location>
</feature>
<reference evidence="2 3" key="1">
    <citation type="journal article" date="2010" name="Stand. Genomic Sci.">
        <title>Complete genome sequence of Thermosediminibacter oceani type strain (JW/IW-1228P).</title>
        <authorList>
            <person name="Pitluck S."/>
            <person name="Yasawong M."/>
            <person name="Munk C."/>
            <person name="Nolan M."/>
            <person name="Lapidus A."/>
            <person name="Lucas S."/>
            <person name="Glavina Del Rio T."/>
            <person name="Tice H."/>
            <person name="Cheng J.F."/>
            <person name="Bruce D."/>
            <person name="Detter C."/>
            <person name="Tapia R."/>
            <person name="Han C."/>
            <person name="Goodwin L."/>
            <person name="Liolios K."/>
            <person name="Ivanova N."/>
            <person name="Mavromatis K."/>
            <person name="Mikhailova N."/>
            <person name="Pati A."/>
            <person name="Chen A."/>
            <person name="Palaniappan K."/>
            <person name="Land M."/>
            <person name="Hauser L."/>
            <person name="Chang Y.J."/>
            <person name="Jeffries C.D."/>
            <person name="Rohde M."/>
            <person name="Spring S."/>
            <person name="Sikorski J."/>
            <person name="Goker M."/>
            <person name="Woyke T."/>
            <person name="Bristow J."/>
            <person name="Eisen J.A."/>
            <person name="Markowitz V."/>
            <person name="Hugenholtz P."/>
            <person name="Kyrpides N.C."/>
            <person name="Klenk H.P."/>
        </authorList>
    </citation>
    <scope>NUCLEOTIDE SEQUENCE [LARGE SCALE GENOMIC DNA]</scope>
    <source>
        <strain evidence="3">ATCC BAA-1034 / DSM 16646 / JW/IW-1228P</strain>
    </source>
</reference>
<dbReference type="RefSeq" id="WP_013275385.1">
    <property type="nucleotide sequence ID" value="NC_014377.1"/>
</dbReference>
<proteinExistence type="predicted"/>
<evidence type="ECO:0000313" key="3">
    <source>
        <dbReference type="Proteomes" id="UP000000272"/>
    </source>
</evidence>
<dbReference type="Pfam" id="PF01381">
    <property type="entry name" value="HTH_3"/>
    <property type="match status" value="1"/>
</dbReference>
<dbReference type="OrthoDB" id="2679623at2"/>
<accession>D9S1Q9</accession>
<name>D9S1Q9_THEOJ</name>
<sequence length="122" mass="14129">MSEMSKKIGLIKGNLSYAELADKIYEKTGYKIHYTTLQKYATGKREPSKKVLRVLSAYTGKPVSWFLEDEDQEISGNFLVKENEEIPYEYQEVFKKAKDKKIPPSSLKLFIEAVEKARKEKT</sequence>
<dbReference type="Gene3D" id="1.10.260.40">
    <property type="entry name" value="lambda repressor-like DNA-binding domains"/>
    <property type="match status" value="1"/>
</dbReference>
<organism evidence="2 3">
    <name type="scientific">Thermosediminibacter oceani (strain ATCC BAA-1034 / DSM 16646 / JW/IW-1228P)</name>
    <dbReference type="NCBI Taxonomy" id="555079"/>
    <lineage>
        <taxon>Bacteria</taxon>
        <taxon>Bacillati</taxon>
        <taxon>Bacillota</taxon>
        <taxon>Clostridia</taxon>
        <taxon>Thermosediminibacterales</taxon>
        <taxon>Thermosediminibacteraceae</taxon>
        <taxon>Thermosediminibacter</taxon>
    </lineage>
</organism>
<gene>
    <name evidence="2" type="ordered locus">Toce_0563</name>
</gene>
<dbReference type="EMBL" id="CP002131">
    <property type="protein sequence ID" value="ADL07336.1"/>
    <property type="molecule type" value="Genomic_DNA"/>
</dbReference>
<dbReference type="SUPFAM" id="SSF47413">
    <property type="entry name" value="lambda repressor-like DNA-binding domains"/>
    <property type="match status" value="1"/>
</dbReference>
<dbReference type="AlphaFoldDB" id="D9S1Q9"/>
<protein>
    <submittedName>
        <fullName evidence="2">Helix-turn-helix domain protein</fullName>
    </submittedName>
</protein>
<keyword evidence="3" id="KW-1185">Reference proteome</keyword>
<dbReference type="InterPro" id="IPR010982">
    <property type="entry name" value="Lambda_DNA-bd_dom_sf"/>
</dbReference>